<keyword evidence="10" id="KW-0472">Membrane</keyword>
<dbReference type="CDD" id="cd11821">
    <property type="entry name" value="SH3_ASAP"/>
    <property type="match status" value="1"/>
</dbReference>
<dbReference type="SUPFAM" id="SSF103657">
    <property type="entry name" value="BAR/IMD domain-like"/>
    <property type="match status" value="1"/>
</dbReference>
<dbReference type="Pfam" id="PF14604">
    <property type="entry name" value="SH3_9"/>
    <property type="match status" value="1"/>
</dbReference>
<dbReference type="RefSeq" id="XP_037898040.1">
    <property type="nucleotide sequence ID" value="XM_038042112.1"/>
</dbReference>
<reference evidence="19" key="1">
    <citation type="submission" date="2025-08" db="UniProtKB">
        <authorList>
            <consortium name="RefSeq"/>
        </authorList>
    </citation>
    <scope>IDENTIFICATION</scope>
    <source>
        <tissue evidence="19">Whole body pupa</tissue>
    </source>
</reference>
<evidence type="ECO:0000256" key="7">
    <source>
        <dbReference type="ARBA" id="ARBA00022737"/>
    </source>
</evidence>
<dbReference type="SUPFAM" id="SSF48403">
    <property type="entry name" value="Ankyrin repeat"/>
    <property type="match status" value="1"/>
</dbReference>
<dbReference type="InterPro" id="IPR011993">
    <property type="entry name" value="PH-like_dom_sf"/>
</dbReference>
<name>A0A9C6DZC9_9MUSC</name>
<evidence type="ECO:0000259" key="15">
    <source>
        <dbReference type="PROSITE" id="PS50002"/>
    </source>
</evidence>
<dbReference type="Gene3D" id="1.25.40.950">
    <property type="match status" value="1"/>
</dbReference>
<dbReference type="InterPro" id="IPR037278">
    <property type="entry name" value="ARFGAP/RecO"/>
</dbReference>
<dbReference type="Pfam" id="PF01412">
    <property type="entry name" value="ArfGap"/>
    <property type="match status" value="1"/>
</dbReference>
<dbReference type="Pfam" id="PF16746">
    <property type="entry name" value="BAR_3"/>
    <property type="match status" value="1"/>
</dbReference>
<evidence type="ECO:0000313" key="18">
    <source>
        <dbReference type="Proteomes" id="UP000092443"/>
    </source>
</evidence>
<keyword evidence="13" id="KW-0863">Zinc-finger</keyword>
<dbReference type="GO" id="GO:0016020">
    <property type="term" value="C:membrane"/>
    <property type="evidence" value="ECO:0007669"/>
    <property type="project" value="UniProtKB-SubCell"/>
</dbReference>
<dbReference type="CDD" id="cd13251">
    <property type="entry name" value="PH_ASAP"/>
    <property type="match status" value="1"/>
</dbReference>
<dbReference type="FunFam" id="2.30.29.30:FF:000322">
    <property type="entry name" value="Uncharacterized protein, isoform B"/>
    <property type="match status" value="1"/>
</dbReference>
<feature type="domain" description="Arf-GAP" evidence="17">
    <location>
        <begin position="441"/>
        <end position="561"/>
    </location>
</feature>
<dbReference type="Pfam" id="PF00169">
    <property type="entry name" value="PH"/>
    <property type="match status" value="1"/>
</dbReference>
<feature type="region of interest" description="Disordered" evidence="14">
    <location>
        <begin position="816"/>
        <end position="836"/>
    </location>
</feature>
<dbReference type="SUPFAM" id="SSF50729">
    <property type="entry name" value="PH domain-like"/>
    <property type="match status" value="1"/>
</dbReference>
<evidence type="ECO:0000256" key="13">
    <source>
        <dbReference type="PROSITE-ProRule" id="PRU00288"/>
    </source>
</evidence>
<organism evidence="18 19">
    <name type="scientific">Glossina fuscipes</name>
    <dbReference type="NCBI Taxonomy" id="7396"/>
    <lineage>
        <taxon>Eukaryota</taxon>
        <taxon>Metazoa</taxon>
        <taxon>Ecdysozoa</taxon>
        <taxon>Arthropoda</taxon>
        <taxon>Hexapoda</taxon>
        <taxon>Insecta</taxon>
        <taxon>Pterygota</taxon>
        <taxon>Neoptera</taxon>
        <taxon>Endopterygota</taxon>
        <taxon>Diptera</taxon>
        <taxon>Brachycera</taxon>
        <taxon>Muscomorpha</taxon>
        <taxon>Hippoboscoidea</taxon>
        <taxon>Glossinidae</taxon>
        <taxon>Glossina</taxon>
    </lineage>
</organism>
<dbReference type="GeneID" id="119642830"/>
<proteinExistence type="predicted"/>
<dbReference type="InterPro" id="IPR004148">
    <property type="entry name" value="BAR_dom"/>
</dbReference>
<dbReference type="InterPro" id="IPR036028">
    <property type="entry name" value="SH3-like_dom_sf"/>
</dbReference>
<dbReference type="SMART" id="SM00326">
    <property type="entry name" value="SH3"/>
    <property type="match status" value="1"/>
</dbReference>
<evidence type="ECO:0000256" key="3">
    <source>
        <dbReference type="ARBA" id="ARBA00022443"/>
    </source>
</evidence>
<dbReference type="FunFam" id="1.10.220.150:FF:000016">
    <property type="entry name" value="Uncharacterized protein, isoform B"/>
    <property type="match status" value="1"/>
</dbReference>
<dbReference type="InterPro" id="IPR036770">
    <property type="entry name" value="Ankyrin_rpt-contain_sf"/>
</dbReference>
<keyword evidence="18" id="KW-1185">Reference proteome</keyword>
<evidence type="ECO:0000256" key="6">
    <source>
        <dbReference type="ARBA" id="ARBA00022723"/>
    </source>
</evidence>
<dbReference type="SMART" id="SM00233">
    <property type="entry name" value="PH"/>
    <property type="match status" value="1"/>
</dbReference>
<gene>
    <name evidence="19" type="primary">LOC119642830</name>
</gene>
<dbReference type="InterPro" id="IPR001164">
    <property type="entry name" value="ArfGAP_dom"/>
</dbReference>
<evidence type="ECO:0000313" key="19">
    <source>
        <dbReference type="RefSeq" id="XP_037898040.1"/>
    </source>
</evidence>
<dbReference type="Gene3D" id="1.25.40.20">
    <property type="entry name" value="Ankyrin repeat-containing domain"/>
    <property type="match status" value="1"/>
</dbReference>
<dbReference type="InterPro" id="IPR037844">
    <property type="entry name" value="PH_ASAP"/>
</dbReference>
<dbReference type="Gene3D" id="1.20.1270.60">
    <property type="entry name" value="Arfaptin homology (AH) domain/BAR domain"/>
    <property type="match status" value="1"/>
</dbReference>
<keyword evidence="3 12" id="KW-0728">SH3 domain</keyword>
<sequence length="1112" mass="123392">MPPALIGIAEFVEETRDDYNSPTTSTFASRMPDCRQTISVLEERLEFDREGLAKLKKAVKAIYNSGNTHVDNEMFLVRALERLGSKVMDQDEPDIGAAFLKFSVVTKELSALMKTLMQNINNIVMFPVDSILKSELRGVKGEMKRPFDKAAKDYEAKFIKIEKEKKAQAKEAGMVRTEIDAAVVADEMEKERRLYQLQTCEYLLKYKEIKTKTGIELLQHFIEYYHALNNYFKDGLQTIEHFGTYISDLSEKLQKIKQRQEEDRRSLLELRTLLRSAPDFERIDNLPVTDKGGGGGSGSCGLGSGGAGSLGYSLHQLQGDKHHGVTRSGHLLKKSEGKVRRVWQKRRCRVTADGFLDICHADESKPPTRVNLLTCQIKPVPDDKRGFDLISYNRPYHFQAEDEADQRAWMAVLVNCKEKALAKAFQHENPQMSPSLVELQKTVIRYVQLLPGNDQCCDCGSRNDVTWISLNFGILVCIQCSGVHRDLGVHHSRIQSLTLDNLTTANLLIARAMGNHALNEIMEATLGKGKLAPDSTMEQRYDFIRAKYVAKRYVMRTCADENDLRCDLEQAIVNADLSQLLQVWAEGADFTCCLPSWDDGETALHLAVLREMGSTLHIVDFLIQNMPPKGLNKATNPPSILNMSGKNTGLHLCALHDRRECMKLLLRSGADYEIRNSQNKNAIDIAKEMGHNMCKELIECAMRREKSAFDHIQTDWNLPNEDGSTDFSDDDTVIDERKSRSRPPSFAGGDSPVLRSRSSTCDSIQSSSSPIANCPSRQFTLPMYQQSAGTSPKQQMSLVQYLGSAGNVNMISSGSVTGAGGGSSPSSASSQSGRVAARCNNEFGTGARKSTSAVNMNSLKKRTAPAPPPGPNSATTSSFYGTLPHPPRHSQTYDSNDVRTHNNKNHSMDASYGTLPHLRSVDSSPRIIHNSATASGHQVGFYERYDKLISQDPGGPSCHIIPAMTTFGHKRSPSGESLNRNLHLAGAKLVLPTSGEMPMLKHVDKSCLIRPKIPPPGPPSAEREIANGQSNKVFTSADEGPVAPPRKSGHRRCRALYDCSADNDDELEFKEGEILIVLNERTDDENWMEGIIEGDPTRHGMFPVSFVHMLPD</sequence>
<dbReference type="Gene3D" id="1.10.220.150">
    <property type="entry name" value="Arf GTPase activating protein"/>
    <property type="match status" value="1"/>
</dbReference>
<keyword evidence="9 11" id="KW-0040">ANK repeat</keyword>
<dbReference type="PROSITE" id="PS50297">
    <property type="entry name" value="ANK_REP_REGION"/>
    <property type="match status" value="1"/>
</dbReference>
<feature type="region of interest" description="Disordered" evidence="14">
    <location>
        <begin position="860"/>
        <end position="917"/>
    </location>
</feature>
<keyword evidence="5" id="KW-0963">Cytoplasm</keyword>
<accession>A0A9C6DZC9</accession>
<evidence type="ECO:0000256" key="14">
    <source>
        <dbReference type="SAM" id="MobiDB-lite"/>
    </source>
</evidence>
<dbReference type="Gene3D" id="2.30.30.40">
    <property type="entry name" value="SH3 Domains"/>
    <property type="match status" value="1"/>
</dbReference>
<dbReference type="InterPro" id="IPR001452">
    <property type="entry name" value="SH3_domain"/>
</dbReference>
<evidence type="ECO:0000259" key="17">
    <source>
        <dbReference type="PROSITE" id="PS50115"/>
    </source>
</evidence>
<evidence type="ECO:0000256" key="10">
    <source>
        <dbReference type="ARBA" id="ARBA00023136"/>
    </source>
</evidence>
<dbReference type="CDD" id="cd07604">
    <property type="entry name" value="BAR_ASAPs"/>
    <property type="match status" value="1"/>
</dbReference>
<dbReference type="FunFam" id="1.25.40.950:FF:000003">
    <property type="entry name" value="Uncharacterized protein, isoform B"/>
    <property type="match status" value="1"/>
</dbReference>
<evidence type="ECO:0000256" key="9">
    <source>
        <dbReference type="ARBA" id="ARBA00023043"/>
    </source>
</evidence>
<evidence type="ECO:0000256" key="2">
    <source>
        <dbReference type="ARBA" id="ARBA00004496"/>
    </source>
</evidence>
<dbReference type="InterPro" id="IPR027267">
    <property type="entry name" value="AH/BAR_dom_sf"/>
</dbReference>
<dbReference type="Gene3D" id="2.30.29.30">
    <property type="entry name" value="Pleckstrin-homology domain (PH domain)/Phosphotyrosine-binding domain (PTB)"/>
    <property type="match status" value="1"/>
</dbReference>
<dbReference type="GO" id="GO:0005096">
    <property type="term" value="F:GTPase activator activity"/>
    <property type="evidence" value="ECO:0007669"/>
    <property type="project" value="UniProtKB-KW"/>
</dbReference>
<feature type="domain" description="PH" evidence="16">
    <location>
        <begin position="324"/>
        <end position="418"/>
    </location>
</feature>
<dbReference type="PRINTS" id="PR00405">
    <property type="entry name" value="REVINTRACTNG"/>
</dbReference>
<dbReference type="InterPro" id="IPR002110">
    <property type="entry name" value="Ankyrin_rpt"/>
</dbReference>
<feature type="domain" description="SH3" evidence="15">
    <location>
        <begin position="1048"/>
        <end position="1112"/>
    </location>
</feature>
<dbReference type="AlphaFoldDB" id="A0A9C6DZC9"/>
<evidence type="ECO:0000256" key="8">
    <source>
        <dbReference type="ARBA" id="ARBA00022833"/>
    </source>
</evidence>
<evidence type="ECO:0000256" key="12">
    <source>
        <dbReference type="PROSITE-ProRule" id="PRU00192"/>
    </source>
</evidence>
<dbReference type="GO" id="GO:0005737">
    <property type="term" value="C:cytoplasm"/>
    <property type="evidence" value="ECO:0007669"/>
    <property type="project" value="UniProtKB-SubCell"/>
</dbReference>
<evidence type="ECO:0000256" key="1">
    <source>
        <dbReference type="ARBA" id="ARBA00004370"/>
    </source>
</evidence>
<dbReference type="PROSITE" id="PS50115">
    <property type="entry name" value="ARFGAP"/>
    <property type="match status" value="1"/>
</dbReference>
<dbReference type="InterPro" id="IPR035836">
    <property type="entry name" value="ASAP1-like_SH3"/>
</dbReference>
<keyword evidence="6" id="KW-0479">Metal-binding</keyword>
<evidence type="ECO:0000259" key="16">
    <source>
        <dbReference type="PROSITE" id="PS50003"/>
    </source>
</evidence>
<dbReference type="SUPFAM" id="SSF50044">
    <property type="entry name" value="SH3-domain"/>
    <property type="match status" value="1"/>
</dbReference>
<comment type="subcellular location">
    <subcellularLocation>
        <location evidence="2">Cytoplasm</location>
    </subcellularLocation>
    <subcellularLocation>
        <location evidence="1">Membrane</location>
    </subcellularLocation>
</comment>
<dbReference type="FunFam" id="1.20.1270.60:FF:000065">
    <property type="entry name" value="Uncharacterized protein, isoform B"/>
    <property type="match status" value="1"/>
</dbReference>
<dbReference type="SMART" id="SM00248">
    <property type="entry name" value="ANK"/>
    <property type="match status" value="2"/>
</dbReference>
<feature type="compositionally biased region" description="Acidic residues" evidence="14">
    <location>
        <begin position="723"/>
        <end position="733"/>
    </location>
</feature>
<dbReference type="InterPro" id="IPR038508">
    <property type="entry name" value="ArfGAP_dom_sf"/>
</dbReference>
<dbReference type="PROSITE" id="PS50088">
    <property type="entry name" value="ANK_REPEAT"/>
    <property type="match status" value="1"/>
</dbReference>
<keyword evidence="8" id="KW-0862">Zinc</keyword>
<evidence type="ECO:0000256" key="5">
    <source>
        <dbReference type="ARBA" id="ARBA00022490"/>
    </source>
</evidence>
<feature type="repeat" description="ANK" evidence="11">
    <location>
        <begin position="645"/>
        <end position="677"/>
    </location>
</feature>
<feature type="region of interest" description="Disordered" evidence="14">
    <location>
        <begin position="714"/>
        <end position="776"/>
    </location>
</feature>
<dbReference type="GO" id="GO:0008270">
    <property type="term" value="F:zinc ion binding"/>
    <property type="evidence" value="ECO:0007669"/>
    <property type="project" value="UniProtKB-KW"/>
</dbReference>
<evidence type="ECO:0000256" key="4">
    <source>
        <dbReference type="ARBA" id="ARBA00022468"/>
    </source>
</evidence>
<dbReference type="PANTHER" id="PTHR45854">
    <property type="entry name" value="ASAP FAMILY MEMBER"/>
    <property type="match status" value="1"/>
</dbReference>
<dbReference type="PROSITE" id="PS50003">
    <property type="entry name" value="PH_DOMAIN"/>
    <property type="match status" value="1"/>
</dbReference>
<dbReference type="SUPFAM" id="SSF57863">
    <property type="entry name" value="ArfGap/RecO-like zinc finger"/>
    <property type="match status" value="1"/>
</dbReference>
<dbReference type="PROSITE" id="PS50002">
    <property type="entry name" value="SH3"/>
    <property type="match status" value="1"/>
</dbReference>
<dbReference type="CDD" id="cd08834">
    <property type="entry name" value="ArfGap_ASAP"/>
    <property type="match status" value="1"/>
</dbReference>
<dbReference type="PANTHER" id="PTHR45854:SF3">
    <property type="entry name" value="ARFGAP WITH SH3 DOMAIN, ANK REPEAT AND PH DOMAIN-CONTAINING PROTEIN"/>
    <property type="match status" value="1"/>
</dbReference>
<keyword evidence="4" id="KW-0343">GTPase activation</keyword>
<evidence type="ECO:0000256" key="11">
    <source>
        <dbReference type="PROSITE-ProRule" id="PRU00023"/>
    </source>
</evidence>
<dbReference type="Pfam" id="PF12796">
    <property type="entry name" value="Ank_2"/>
    <property type="match status" value="1"/>
</dbReference>
<feature type="compositionally biased region" description="Low complexity" evidence="14">
    <location>
        <begin position="824"/>
        <end position="833"/>
    </location>
</feature>
<dbReference type="InterPro" id="IPR043593">
    <property type="entry name" value="ASAP"/>
</dbReference>
<feature type="compositionally biased region" description="Low complexity" evidence="14">
    <location>
        <begin position="756"/>
        <end position="769"/>
    </location>
</feature>
<dbReference type="PRINTS" id="PR00452">
    <property type="entry name" value="SH3DOMAIN"/>
</dbReference>
<dbReference type="SMART" id="SM00105">
    <property type="entry name" value="ArfGap"/>
    <property type="match status" value="1"/>
</dbReference>
<dbReference type="FunFam" id="2.30.30.40:FF:000012">
    <property type="entry name" value="Arf-GAP with SH3 domain, ANK repeat and PH domain-containing protein 2"/>
    <property type="match status" value="1"/>
</dbReference>
<keyword evidence="7" id="KW-0677">Repeat</keyword>
<dbReference type="Proteomes" id="UP000092443">
    <property type="component" value="Unplaced"/>
</dbReference>
<protein>
    <submittedName>
        <fullName evidence="19">ArfGAP with SH3 domain, ANK repeat and PH domain-containing protein isoform X3</fullName>
    </submittedName>
</protein>
<dbReference type="InterPro" id="IPR001849">
    <property type="entry name" value="PH_domain"/>
</dbReference>